<dbReference type="InterPro" id="IPR006260">
    <property type="entry name" value="TonB/TolA_C"/>
</dbReference>
<comment type="similarity">
    <text evidence="10">Belongs to the TonB-dependent receptor family.</text>
</comment>
<keyword evidence="6" id="KW-0732">Signal</keyword>
<evidence type="ECO:0000256" key="8">
    <source>
        <dbReference type="ARBA" id="ARBA00023136"/>
    </source>
</evidence>
<reference evidence="14 15" key="1">
    <citation type="submission" date="2019-06" db="EMBL/GenBank/DDBJ databases">
        <title>Persicimonas caeni gen. nov., sp. nov., a predatory bacterium isolated from solar saltern.</title>
        <authorList>
            <person name="Wang S."/>
        </authorList>
    </citation>
    <scope>NUCLEOTIDE SEQUENCE [LARGE SCALE GENOMIC DNA]</scope>
    <source>
        <strain evidence="14 15">YN101</strain>
    </source>
</reference>
<dbReference type="InterPro" id="IPR037682">
    <property type="entry name" value="TonB_C"/>
</dbReference>
<feature type="region of interest" description="Disordered" evidence="11">
    <location>
        <begin position="648"/>
        <end position="668"/>
    </location>
</feature>
<accession>A0A5B8Y2B0</accession>
<feature type="domain" description="TonB C-terminal" evidence="13">
    <location>
        <begin position="59"/>
        <end position="150"/>
    </location>
</feature>
<keyword evidence="15" id="KW-1185">Reference proteome</keyword>
<keyword evidence="9 10" id="KW-0998">Cell outer membrane</keyword>
<keyword evidence="5 10" id="KW-0812">Transmembrane</keyword>
<dbReference type="SUPFAM" id="SSF49478">
    <property type="entry name" value="Cna protein B-type domain"/>
    <property type="match status" value="1"/>
</dbReference>
<evidence type="ECO:0000256" key="7">
    <source>
        <dbReference type="ARBA" id="ARBA00022989"/>
    </source>
</evidence>
<protein>
    <submittedName>
        <fullName evidence="14">TonB family protein</fullName>
    </submittedName>
</protein>
<keyword evidence="3 10" id="KW-0813">Transport</keyword>
<evidence type="ECO:0000256" key="4">
    <source>
        <dbReference type="ARBA" id="ARBA00022452"/>
    </source>
</evidence>
<dbReference type="Gene3D" id="3.30.1150.10">
    <property type="match status" value="1"/>
</dbReference>
<evidence type="ECO:0000259" key="12">
    <source>
        <dbReference type="PROSITE" id="PS50866"/>
    </source>
</evidence>
<gene>
    <name evidence="14" type="ORF">FIV42_08725</name>
</gene>
<proteinExistence type="inferred from homology"/>
<evidence type="ECO:0000256" key="11">
    <source>
        <dbReference type="SAM" id="MobiDB-lite"/>
    </source>
</evidence>
<dbReference type="Gene3D" id="2.40.170.20">
    <property type="entry name" value="TonB-dependent receptor, beta-barrel domain"/>
    <property type="match status" value="1"/>
</dbReference>
<evidence type="ECO:0000313" key="14">
    <source>
        <dbReference type="EMBL" id="QDG50811.1"/>
    </source>
</evidence>
<dbReference type="SUPFAM" id="SSF49452">
    <property type="entry name" value="Starch-binding domain-like"/>
    <property type="match status" value="1"/>
</dbReference>
<dbReference type="GO" id="GO:0044718">
    <property type="term" value="P:siderophore transmembrane transport"/>
    <property type="evidence" value="ECO:0007669"/>
    <property type="project" value="TreeGrafter"/>
</dbReference>
<name>A0A4Y6PR58_PERCE</name>
<comment type="subcellular location">
    <subcellularLocation>
        <location evidence="2 10">Cell outer membrane</location>
        <topology evidence="2 10">Multi-pass membrane protein</topology>
    </subcellularLocation>
    <subcellularLocation>
        <location evidence="1">Membrane</location>
        <topology evidence="1">Single-pass membrane protein</topology>
    </subcellularLocation>
</comment>
<dbReference type="InterPro" id="IPR039426">
    <property type="entry name" value="TonB-dep_rcpt-like"/>
</dbReference>
<evidence type="ECO:0000256" key="5">
    <source>
        <dbReference type="ARBA" id="ARBA00022692"/>
    </source>
</evidence>
<evidence type="ECO:0000259" key="13">
    <source>
        <dbReference type="PROSITE" id="PS52015"/>
    </source>
</evidence>
<dbReference type="PANTHER" id="PTHR30069:SF29">
    <property type="entry name" value="HEMOGLOBIN AND HEMOGLOBIN-HAPTOGLOBIN-BINDING PROTEIN 1-RELATED"/>
    <property type="match status" value="1"/>
</dbReference>
<dbReference type="PROSITE" id="PS52016">
    <property type="entry name" value="TONB_DEPENDENT_REC_3"/>
    <property type="match status" value="1"/>
</dbReference>
<dbReference type="Pfam" id="PF03544">
    <property type="entry name" value="TonB_C"/>
    <property type="match status" value="1"/>
</dbReference>
<dbReference type="Gene3D" id="2.60.40.1120">
    <property type="entry name" value="Carboxypeptidase-like, regulatory domain"/>
    <property type="match status" value="2"/>
</dbReference>
<keyword evidence="7" id="KW-1133">Transmembrane helix</keyword>
<dbReference type="SUPFAM" id="SSF74653">
    <property type="entry name" value="TolA/TonB C-terminal domain"/>
    <property type="match status" value="1"/>
</dbReference>
<dbReference type="Proteomes" id="UP000315995">
    <property type="component" value="Chromosome"/>
</dbReference>
<sequence>MDKLRRMQGMKHWLLIVALVGVGMPATGFAQQAQEETGEETGEQDDESAQQGPQQGRVRLTKAPELVEQAQAEYTDEAVENRIEGQVKLRLTISATGKVTKVEVLEGLGYGLDQAAVEAAKQFVFTPAEINNQPAPVTLDFAIGFSLPLMPATFQGKVVDADTGQPIAGATVAIKYVGDEYEPAPEAQMPSESDGTFTFSDVPPGPYAVMISPTAYKDRSEQVELGSGETVDVTYRFSKSPINLRGEVREAGTRKPLAGVEVQVVDPETGDQIRQTYSDADAKFAFRGLEPGKYRLVFDAESYESFSSEETVDTDKVTSGTFYLRAEYYDEYTVKTTAQREQREVSKQRIDLKELRRIPGTGGDVVRVVQNMPGVARPSYVAGSLVVRGAAPEDTQVFLQGDTIPLVFHFLGGPAVVSSEMLEGVDFYPGNFSAYYGRATGGVVALRTRSPRDDRFHGFTEIDLIDATAQFEGPISENVSFALSARRSYIDAVLPVLAPDELTDQVTVSPRYYDYQGWLTWRATDAHKFELFLYGSDDKIATVFDDDEPQGNTNVQVTGASFGQLFHRGQVRWEWRPEGEPIESDFSASFGLNRAGFEAADNLYLTIDYYQTQIREDFRIEAADNLNLRFGADLQLGAAAYELQLPRSDRDRNSDFGDDGNGGVNLSPNGVVADETVPILQPAVYAEAEYEPFETLKIIPGIRADYYGQIRRTSVSPRISSRWKMLDNLTLKGGVGLFTQPPLPNESGTVFGTDKITFEKAMHYAVGSEWRILDYVELDSTLFFRDMFDLVEPTSAVNISDDGTAENVLYNNLGEGRAYGLELLLRHYPQNRFFGWVSYTLSRAERYDPLEDAYEPFRYDQTHILTMVAGYNLPYDIDVSSRFRLVTGTPYTPVVGSVWDADEDDYDPVYGSTLSARNGTFHQLDVRIDKKFIFDTFIIGAYIEVLNAYNAVNEEGRQYNYDSTESAPVPSLPIIPTLGVNGRF</sequence>
<dbReference type="GO" id="GO:0015344">
    <property type="term" value="F:siderophore uptake transmembrane transporter activity"/>
    <property type="evidence" value="ECO:0007669"/>
    <property type="project" value="TreeGrafter"/>
</dbReference>
<dbReference type="PROSITE" id="PS50866">
    <property type="entry name" value="GOLD"/>
    <property type="match status" value="1"/>
</dbReference>
<dbReference type="GO" id="GO:0009279">
    <property type="term" value="C:cell outer membrane"/>
    <property type="evidence" value="ECO:0007669"/>
    <property type="project" value="UniProtKB-SubCell"/>
</dbReference>
<evidence type="ECO:0000256" key="10">
    <source>
        <dbReference type="PROSITE-ProRule" id="PRU01360"/>
    </source>
</evidence>
<evidence type="ECO:0000256" key="2">
    <source>
        <dbReference type="ARBA" id="ARBA00004571"/>
    </source>
</evidence>
<keyword evidence="8 10" id="KW-0472">Membrane</keyword>
<organism evidence="14 15">
    <name type="scientific">Persicimonas caeni</name>
    <dbReference type="NCBI Taxonomy" id="2292766"/>
    <lineage>
        <taxon>Bacteria</taxon>
        <taxon>Deltaproteobacteria</taxon>
        <taxon>Bradymonadales</taxon>
        <taxon>Bradymonadaceae</taxon>
        <taxon>Persicimonas</taxon>
    </lineage>
</organism>
<feature type="compositionally biased region" description="Acidic residues" evidence="11">
    <location>
        <begin position="36"/>
        <end position="48"/>
    </location>
</feature>
<dbReference type="PANTHER" id="PTHR30069">
    <property type="entry name" value="TONB-DEPENDENT OUTER MEMBRANE RECEPTOR"/>
    <property type="match status" value="1"/>
</dbReference>
<dbReference type="GO" id="GO:0030246">
    <property type="term" value="F:carbohydrate binding"/>
    <property type="evidence" value="ECO:0007669"/>
    <property type="project" value="InterPro"/>
</dbReference>
<dbReference type="PROSITE" id="PS52015">
    <property type="entry name" value="TONB_CTD"/>
    <property type="match status" value="1"/>
</dbReference>
<dbReference type="AlphaFoldDB" id="A0A4Y6PR58"/>
<dbReference type="NCBIfam" id="TIGR01352">
    <property type="entry name" value="tonB_Cterm"/>
    <property type="match status" value="1"/>
</dbReference>
<evidence type="ECO:0000256" key="6">
    <source>
        <dbReference type="ARBA" id="ARBA00022729"/>
    </source>
</evidence>
<feature type="domain" description="GOLD" evidence="12">
    <location>
        <begin position="216"/>
        <end position="328"/>
    </location>
</feature>
<dbReference type="Pfam" id="PF13620">
    <property type="entry name" value="CarboxypepD_reg"/>
    <property type="match status" value="2"/>
</dbReference>
<keyword evidence="4 10" id="KW-1134">Transmembrane beta strand</keyword>
<evidence type="ECO:0000256" key="1">
    <source>
        <dbReference type="ARBA" id="ARBA00004167"/>
    </source>
</evidence>
<dbReference type="EMBL" id="CP041186">
    <property type="protein sequence ID" value="QDG50811.1"/>
    <property type="molecule type" value="Genomic_DNA"/>
</dbReference>
<feature type="region of interest" description="Disordered" evidence="11">
    <location>
        <begin position="31"/>
        <end position="58"/>
    </location>
</feature>
<evidence type="ECO:0000256" key="9">
    <source>
        <dbReference type="ARBA" id="ARBA00023237"/>
    </source>
</evidence>
<dbReference type="InterPro" id="IPR009038">
    <property type="entry name" value="GOLD_dom"/>
</dbReference>
<accession>A0A4Y6PR58</accession>
<dbReference type="InterPro" id="IPR037066">
    <property type="entry name" value="Plug_dom_sf"/>
</dbReference>
<dbReference type="InterPro" id="IPR013784">
    <property type="entry name" value="Carb-bd-like_fold"/>
</dbReference>
<evidence type="ECO:0000256" key="3">
    <source>
        <dbReference type="ARBA" id="ARBA00022448"/>
    </source>
</evidence>
<dbReference type="InterPro" id="IPR036942">
    <property type="entry name" value="Beta-barrel_TonB_sf"/>
</dbReference>
<dbReference type="SUPFAM" id="SSF56935">
    <property type="entry name" value="Porins"/>
    <property type="match status" value="1"/>
</dbReference>
<dbReference type="OrthoDB" id="607931at2"/>
<evidence type="ECO:0000313" key="15">
    <source>
        <dbReference type="Proteomes" id="UP000315995"/>
    </source>
</evidence>
<dbReference type="Gene3D" id="2.170.130.10">
    <property type="entry name" value="TonB-dependent receptor, plug domain"/>
    <property type="match status" value="1"/>
</dbReference>